<gene>
    <name evidence="1" type="ORF">M9H77_09721</name>
</gene>
<evidence type="ECO:0000313" key="1">
    <source>
        <dbReference type="EMBL" id="KAI5678771.1"/>
    </source>
</evidence>
<proteinExistence type="predicted"/>
<sequence length="340" mass="37558">MAFGFVGSRMLGFLQCVILVLCIFNGSLGAFDPPLTLDYYKDTCPTVLEIVRKEMECAVLSDPRNAALILRLHFHDCFVQGCDGSVLLDDTITLQGEKKAPNNVNALKGFRIMDRIKNRLESECPGTVSCADILTIAARDAVLLVGGPYWDVPLGRKDSKTAGYELSTTNLPTADESLVSIISKFLFQGLSVTDMVALSGAHTIGMARCVNFRNRIYGDFSITSAMNPISQTYLDNLKGICPPAVGEDNKESAMDYVTPNLFDNSYYQILLRGEGLINSDQELYSSVLAIQTRQLVKKYAENPIAFFEQFSESMVKLGNITNPETYVNGEVRKNCRFVNT</sequence>
<protein>
    <submittedName>
        <fullName evidence="1">Uncharacterized protein</fullName>
    </submittedName>
</protein>
<evidence type="ECO:0000313" key="2">
    <source>
        <dbReference type="Proteomes" id="UP001060085"/>
    </source>
</evidence>
<keyword evidence="2" id="KW-1185">Reference proteome</keyword>
<name>A0ACC0C1K9_CATRO</name>
<reference evidence="2" key="1">
    <citation type="journal article" date="2023" name="Nat. Plants">
        <title>Single-cell RNA sequencing provides a high-resolution roadmap for understanding the multicellular compartmentation of specialized metabolism.</title>
        <authorList>
            <person name="Sun S."/>
            <person name="Shen X."/>
            <person name="Li Y."/>
            <person name="Li Y."/>
            <person name="Wang S."/>
            <person name="Li R."/>
            <person name="Zhang H."/>
            <person name="Shen G."/>
            <person name="Guo B."/>
            <person name="Wei J."/>
            <person name="Xu J."/>
            <person name="St-Pierre B."/>
            <person name="Chen S."/>
            <person name="Sun C."/>
        </authorList>
    </citation>
    <scope>NUCLEOTIDE SEQUENCE [LARGE SCALE GENOMIC DNA]</scope>
</reference>
<comment type="caution">
    <text evidence="1">The sequence shown here is derived from an EMBL/GenBank/DDBJ whole genome shotgun (WGS) entry which is preliminary data.</text>
</comment>
<dbReference type="EMBL" id="CM044702">
    <property type="protein sequence ID" value="KAI5678771.1"/>
    <property type="molecule type" value="Genomic_DNA"/>
</dbReference>
<accession>A0ACC0C1K9</accession>
<dbReference type="Proteomes" id="UP001060085">
    <property type="component" value="Linkage Group LG02"/>
</dbReference>
<organism evidence="1 2">
    <name type="scientific">Catharanthus roseus</name>
    <name type="common">Madagascar periwinkle</name>
    <name type="synonym">Vinca rosea</name>
    <dbReference type="NCBI Taxonomy" id="4058"/>
    <lineage>
        <taxon>Eukaryota</taxon>
        <taxon>Viridiplantae</taxon>
        <taxon>Streptophyta</taxon>
        <taxon>Embryophyta</taxon>
        <taxon>Tracheophyta</taxon>
        <taxon>Spermatophyta</taxon>
        <taxon>Magnoliopsida</taxon>
        <taxon>eudicotyledons</taxon>
        <taxon>Gunneridae</taxon>
        <taxon>Pentapetalae</taxon>
        <taxon>asterids</taxon>
        <taxon>lamiids</taxon>
        <taxon>Gentianales</taxon>
        <taxon>Apocynaceae</taxon>
        <taxon>Rauvolfioideae</taxon>
        <taxon>Vinceae</taxon>
        <taxon>Catharanthinae</taxon>
        <taxon>Catharanthus</taxon>
    </lineage>
</organism>